<organism evidence="1 2">
    <name type="scientific">Corynebacterium striatum</name>
    <dbReference type="NCBI Taxonomy" id="43770"/>
    <lineage>
        <taxon>Bacteria</taxon>
        <taxon>Bacillati</taxon>
        <taxon>Actinomycetota</taxon>
        <taxon>Actinomycetes</taxon>
        <taxon>Mycobacteriales</taxon>
        <taxon>Corynebacteriaceae</taxon>
        <taxon>Corynebacterium</taxon>
    </lineage>
</organism>
<accession>A0ABX7DFK1</accession>
<dbReference type="RefSeq" id="WP_049064374.1">
    <property type="nucleotide sequence ID" value="NZ_CP024931.1"/>
</dbReference>
<protein>
    <submittedName>
        <fullName evidence="1">Uncharacterized protein</fullName>
    </submittedName>
</protein>
<proteinExistence type="predicted"/>
<sequence length="174" mass="20089">MTKASQYKQRLDRDPSEGLKRKLSADEVMKLTNELGDWRSFTAVPEKIREYSEEPSFRAALSAFSDMDSGNKRQTLQGICQVTIKPDGRVLGALPKLLTYMRDNGFVPFYYVEESMTFSEAREIWKFQWNIATIDRAAIFEELLGLGKQLTIFFYDMSRLPGDIPATVRLTRWP</sequence>
<evidence type="ECO:0000313" key="2">
    <source>
        <dbReference type="Proteomes" id="UP000595757"/>
    </source>
</evidence>
<dbReference type="Proteomes" id="UP000595757">
    <property type="component" value="Chromosome"/>
</dbReference>
<dbReference type="GeneID" id="72412417"/>
<evidence type="ECO:0000313" key="1">
    <source>
        <dbReference type="EMBL" id="QQU76513.1"/>
    </source>
</evidence>
<gene>
    <name evidence="1" type="ORF">I6I72_10470</name>
</gene>
<name>A0ABX7DFK1_CORST</name>
<keyword evidence="2" id="KW-1185">Reference proteome</keyword>
<dbReference type="EMBL" id="CP068158">
    <property type="protein sequence ID" value="QQU76513.1"/>
    <property type="molecule type" value="Genomic_DNA"/>
</dbReference>
<reference evidence="1 2" key="1">
    <citation type="submission" date="2021-01" db="EMBL/GenBank/DDBJ databases">
        <title>FDA dAtabase for Regulatory Grade micrObial Sequences (FDA-ARGOS): Supporting development and validation of Infectious Disease Dx tests.</title>
        <authorList>
            <person name="Sproer C."/>
            <person name="Gronow S."/>
            <person name="Severitt S."/>
            <person name="Schroder I."/>
            <person name="Tallon L."/>
            <person name="Sadzewicz L."/>
            <person name="Zhao X."/>
            <person name="Boylan J."/>
            <person name="Ott S."/>
            <person name="Bowen H."/>
            <person name="Vavikolanu K."/>
            <person name="Mehta A."/>
            <person name="Aluvathingal J."/>
            <person name="Nadendla S."/>
            <person name="Lowell S."/>
            <person name="Myers T."/>
            <person name="Yan Y."/>
            <person name="Sichtig H."/>
        </authorList>
    </citation>
    <scope>NUCLEOTIDE SEQUENCE [LARGE SCALE GENOMIC DNA]</scope>
    <source>
        <strain evidence="1 2">FDAARGOS_1115</strain>
    </source>
</reference>